<keyword evidence="2" id="KW-0496">Mitochondrion</keyword>
<dbReference type="EMBL" id="KP090060">
    <property type="protein sequence ID" value="AJI44462.1"/>
    <property type="molecule type" value="Genomic_DNA"/>
</dbReference>
<protein>
    <submittedName>
        <fullName evidence="2">ND4L protein</fullName>
    </submittedName>
</protein>
<keyword evidence="1" id="KW-0812">Transmembrane</keyword>
<dbReference type="Gene3D" id="1.10.287.3510">
    <property type="match status" value="1"/>
</dbReference>
<accession>A0A0C4ZJY6</accession>
<dbReference type="AlphaFoldDB" id="A0A0C4ZJY6"/>
<feature type="non-terminal residue" evidence="2">
    <location>
        <position position="1"/>
    </location>
</feature>
<keyword evidence="1" id="KW-0472">Membrane</keyword>
<organism evidence="2">
    <name type="scientific">Phagocata gracilis</name>
    <dbReference type="NCBI Taxonomy" id="1354672"/>
    <lineage>
        <taxon>Eukaryota</taxon>
        <taxon>Metazoa</taxon>
        <taxon>Spiralia</taxon>
        <taxon>Lophotrochozoa</taxon>
        <taxon>Platyhelminthes</taxon>
        <taxon>Rhabditophora</taxon>
        <taxon>Seriata</taxon>
        <taxon>Tricladida</taxon>
        <taxon>Continenticola</taxon>
        <taxon>Planarioidea</taxon>
        <taxon>Planariidae</taxon>
        <taxon>Phagocata</taxon>
    </lineage>
</organism>
<gene>
    <name evidence="2" type="primary">ND4L</name>
</gene>
<sequence>LISFGLMLHISLIYLSSTQILNFLINLEFILIFLFLILNIINYSHENSFTVLLLAIYACETAIGLALLVGYIRITDQNSFNSSNISYF</sequence>
<feature type="transmembrane region" description="Helical" evidence="1">
    <location>
        <begin position="20"/>
        <end position="43"/>
    </location>
</feature>
<geneLocation type="mitochondrion" evidence="2"/>
<evidence type="ECO:0000256" key="1">
    <source>
        <dbReference type="SAM" id="Phobius"/>
    </source>
</evidence>
<name>A0A0C4ZJY6_9PLAT</name>
<reference evidence="2" key="1">
    <citation type="submission" date="2014-10" db="EMBL/GenBank/DDBJ databases">
        <title>Mitochondrial genomes for 'planarian' flatworms shows great divergence from the neodermatan gene order.</title>
        <authorList>
            <person name="Ross E."/>
            <person name="Blair D."/>
            <person name="Sanchez Alvarado A."/>
        </authorList>
    </citation>
    <scope>NUCLEOTIDE SEQUENCE</scope>
</reference>
<proteinExistence type="predicted"/>
<evidence type="ECO:0000313" key="2">
    <source>
        <dbReference type="EMBL" id="AJI44462.1"/>
    </source>
</evidence>
<feature type="transmembrane region" description="Helical" evidence="1">
    <location>
        <begin position="49"/>
        <end position="72"/>
    </location>
</feature>
<keyword evidence="1" id="KW-1133">Transmembrane helix</keyword>